<evidence type="ECO:0000259" key="6">
    <source>
        <dbReference type="PROSITE" id="PS50109"/>
    </source>
</evidence>
<dbReference type="InterPro" id="IPR036097">
    <property type="entry name" value="HisK_dim/P_sf"/>
</dbReference>
<organism evidence="7 8">
    <name type="scientific">Adhaeribacter soli</name>
    <dbReference type="NCBI Taxonomy" id="2607655"/>
    <lineage>
        <taxon>Bacteria</taxon>
        <taxon>Pseudomonadati</taxon>
        <taxon>Bacteroidota</taxon>
        <taxon>Cytophagia</taxon>
        <taxon>Cytophagales</taxon>
        <taxon>Hymenobacteraceae</taxon>
        <taxon>Adhaeribacter</taxon>
    </lineage>
</organism>
<keyword evidence="4" id="KW-0808">Transferase</keyword>
<dbReference type="GO" id="GO:0030295">
    <property type="term" value="F:protein kinase activator activity"/>
    <property type="evidence" value="ECO:0007669"/>
    <property type="project" value="TreeGrafter"/>
</dbReference>
<dbReference type="CDD" id="cd00082">
    <property type="entry name" value="HisKA"/>
    <property type="match status" value="1"/>
</dbReference>
<gene>
    <name evidence="7" type="ORF">F0P94_03330</name>
</gene>
<dbReference type="SMART" id="SM00388">
    <property type="entry name" value="HisKA"/>
    <property type="match status" value="1"/>
</dbReference>
<dbReference type="InterPro" id="IPR005467">
    <property type="entry name" value="His_kinase_dom"/>
</dbReference>
<dbReference type="Proteomes" id="UP000326570">
    <property type="component" value="Unassembled WGS sequence"/>
</dbReference>
<dbReference type="InterPro" id="IPR036890">
    <property type="entry name" value="HATPase_C_sf"/>
</dbReference>
<evidence type="ECO:0000313" key="7">
    <source>
        <dbReference type="EMBL" id="KAA9346128.1"/>
    </source>
</evidence>
<dbReference type="InterPro" id="IPR003661">
    <property type="entry name" value="HisK_dim/P_dom"/>
</dbReference>
<dbReference type="SUPFAM" id="SSF55874">
    <property type="entry name" value="ATPase domain of HSP90 chaperone/DNA topoisomerase II/histidine kinase"/>
    <property type="match status" value="1"/>
</dbReference>
<protein>
    <recommendedName>
        <fullName evidence="2">histidine kinase</fullName>
        <ecNumber evidence="2">2.7.13.3</ecNumber>
    </recommendedName>
</protein>
<dbReference type="Pfam" id="PF00512">
    <property type="entry name" value="HisKA"/>
    <property type="match status" value="1"/>
</dbReference>
<evidence type="ECO:0000256" key="4">
    <source>
        <dbReference type="ARBA" id="ARBA00022679"/>
    </source>
</evidence>
<dbReference type="InterPro" id="IPR004358">
    <property type="entry name" value="Sig_transdc_His_kin-like_C"/>
</dbReference>
<dbReference type="GO" id="GO:0000156">
    <property type="term" value="F:phosphorelay response regulator activity"/>
    <property type="evidence" value="ECO:0007669"/>
    <property type="project" value="TreeGrafter"/>
</dbReference>
<dbReference type="GO" id="GO:0000155">
    <property type="term" value="F:phosphorelay sensor kinase activity"/>
    <property type="evidence" value="ECO:0007669"/>
    <property type="project" value="InterPro"/>
</dbReference>
<keyword evidence="3" id="KW-0597">Phosphoprotein</keyword>
<evidence type="ECO:0000313" key="8">
    <source>
        <dbReference type="Proteomes" id="UP000326570"/>
    </source>
</evidence>
<evidence type="ECO:0000256" key="5">
    <source>
        <dbReference type="ARBA" id="ARBA00022777"/>
    </source>
</evidence>
<dbReference type="InterPro" id="IPR050351">
    <property type="entry name" value="BphY/WalK/GraS-like"/>
</dbReference>
<comment type="caution">
    <text evidence="7">The sequence shown here is derived from an EMBL/GenBank/DDBJ whole genome shotgun (WGS) entry which is preliminary data.</text>
</comment>
<dbReference type="Gene3D" id="3.30.565.10">
    <property type="entry name" value="Histidine kinase-like ATPase, C-terminal domain"/>
    <property type="match status" value="1"/>
</dbReference>
<dbReference type="EMBL" id="VTWT01000001">
    <property type="protein sequence ID" value="KAA9346128.1"/>
    <property type="molecule type" value="Genomic_DNA"/>
</dbReference>
<keyword evidence="8" id="KW-1185">Reference proteome</keyword>
<feature type="domain" description="Histidine kinase" evidence="6">
    <location>
        <begin position="26"/>
        <end position="237"/>
    </location>
</feature>
<evidence type="ECO:0000256" key="2">
    <source>
        <dbReference type="ARBA" id="ARBA00012438"/>
    </source>
</evidence>
<dbReference type="InterPro" id="IPR003594">
    <property type="entry name" value="HATPase_dom"/>
</dbReference>
<keyword evidence="5 7" id="KW-0418">Kinase</keyword>
<evidence type="ECO:0000256" key="1">
    <source>
        <dbReference type="ARBA" id="ARBA00000085"/>
    </source>
</evidence>
<name>A0A5N1JAT5_9BACT</name>
<dbReference type="Gene3D" id="1.10.287.130">
    <property type="match status" value="1"/>
</dbReference>
<dbReference type="PANTHER" id="PTHR42878:SF15">
    <property type="entry name" value="BACTERIOPHYTOCHROME"/>
    <property type="match status" value="1"/>
</dbReference>
<dbReference type="EC" id="2.7.13.3" evidence="2"/>
<dbReference type="RefSeq" id="WP_150902271.1">
    <property type="nucleotide sequence ID" value="NZ_VTWT01000001.1"/>
</dbReference>
<dbReference type="AlphaFoldDB" id="A0A5N1JAT5"/>
<dbReference type="Pfam" id="PF02518">
    <property type="entry name" value="HATPase_c"/>
    <property type="match status" value="1"/>
</dbReference>
<dbReference type="PROSITE" id="PS50109">
    <property type="entry name" value="HIS_KIN"/>
    <property type="match status" value="1"/>
</dbReference>
<dbReference type="SUPFAM" id="SSF47384">
    <property type="entry name" value="Homodimeric domain of signal transducing histidine kinase"/>
    <property type="match status" value="1"/>
</dbReference>
<dbReference type="SMART" id="SM00387">
    <property type="entry name" value="HATPase_c"/>
    <property type="match status" value="1"/>
</dbReference>
<proteinExistence type="predicted"/>
<accession>A0A5N1JAT5</accession>
<dbReference type="GO" id="GO:0007234">
    <property type="term" value="P:osmosensory signaling via phosphorelay pathway"/>
    <property type="evidence" value="ECO:0007669"/>
    <property type="project" value="TreeGrafter"/>
</dbReference>
<dbReference type="PRINTS" id="PR00344">
    <property type="entry name" value="BCTRLSENSOR"/>
</dbReference>
<dbReference type="PANTHER" id="PTHR42878">
    <property type="entry name" value="TWO-COMPONENT HISTIDINE KINASE"/>
    <property type="match status" value="1"/>
</dbReference>
<comment type="catalytic activity">
    <reaction evidence="1">
        <text>ATP + protein L-histidine = ADP + protein N-phospho-L-histidine.</text>
        <dbReference type="EC" id="2.7.13.3"/>
    </reaction>
</comment>
<evidence type="ECO:0000256" key="3">
    <source>
        <dbReference type="ARBA" id="ARBA00022553"/>
    </source>
</evidence>
<reference evidence="7 8" key="1">
    <citation type="submission" date="2019-09" db="EMBL/GenBank/DDBJ databases">
        <title>Genome sequence of Adhaeribacter sp. M2.</title>
        <authorList>
            <person name="Srinivasan S."/>
        </authorList>
    </citation>
    <scope>NUCLEOTIDE SEQUENCE [LARGE SCALE GENOMIC DNA]</scope>
    <source>
        <strain evidence="7 8">M2</strain>
    </source>
</reference>
<sequence>MMQPHAEDCQERLQKINAEFEEFSYIVSHDLKAPVRAITNLASWIEEDLEGTLPEDSQENFRLLKNRVGRLEKMIQALLEFSRVARLQLETGAVDVKSKIEKLAHEVAENRELKLTISGKIAPLETYAEKLTFVLGELLRNAIFFNSKTQPEIKVELQENAEALQITIADNGPGFPETSLPKLFTMFYTVLPKDQLETTGAGLAIVNKIVNFVGGKITAGNHPEGGAVFTLTWPKKMPSAN</sequence>